<accession>A0ABM8EDU7</accession>
<geneLocation type="plasmid" evidence="1 2">
    <name>pSS37A-Re-1</name>
</geneLocation>
<protein>
    <submittedName>
        <fullName evidence="1">Uncharacterized protein</fullName>
    </submittedName>
</protein>
<sequence length="88" mass="9536">MLPAKQRDMGKQIVTDSFAIGAQFGDGVAEIDRVPKDDRRDDEIEAGGSVALIFEGAVADLTKPMKEHRPDERVARLALVEACICSPP</sequence>
<keyword evidence="2" id="KW-1185">Reference proteome</keyword>
<organism evidence="1 2">
    <name type="scientific">Methylocystis iwaonis</name>
    <dbReference type="NCBI Taxonomy" id="2885079"/>
    <lineage>
        <taxon>Bacteria</taxon>
        <taxon>Pseudomonadati</taxon>
        <taxon>Pseudomonadota</taxon>
        <taxon>Alphaproteobacteria</taxon>
        <taxon>Hyphomicrobiales</taxon>
        <taxon>Methylocystaceae</taxon>
        <taxon>Methylocystis</taxon>
    </lineage>
</organism>
<evidence type="ECO:0000313" key="2">
    <source>
        <dbReference type="Proteomes" id="UP001317629"/>
    </source>
</evidence>
<name>A0ABM8EDU7_9HYPH</name>
<keyword evidence="1" id="KW-0614">Plasmid</keyword>
<dbReference type="EMBL" id="AP027143">
    <property type="protein sequence ID" value="BDV36199.1"/>
    <property type="molecule type" value="Genomic_DNA"/>
</dbReference>
<proteinExistence type="predicted"/>
<reference evidence="1 2" key="1">
    <citation type="journal article" date="2023" name="Int. J. Syst. Evol. Microbiol.">
        <title>Methylocystis iwaonis sp. nov., a type II methane-oxidizing bacterium from surface soil of a rice paddy field in Japan, and emended description of the genus Methylocystis (ex Whittenbury et al. 1970) Bowman et al. 1993.</title>
        <authorList>
            <person name="Kaise H."/>
            <person name="Sawadogo J.B."/>
            <person name="Alam M.S."/>
            <person name="Ueno C."/>
            <person name="Dianou D."/>
            <person name="Shinjo R."/>
            <person name="Asakawa S."/>
        </authorList>
    </citation>
    <scope>NUCLEOTIDE SEQUENCE [LARGE SCALE GENOMIC DNA]</scope>
    <source>
        <strain evidence="1 2">SS37A-Re</strain>
    </source>
</reference>
<gene>
    <name evidence="1" type="ORF">SS37A_37290</name>
</gene>
<dbReference type="Proteomes" id="UP001317629">
    <property type="component" value="Plasmid pSS37A-Re-1"/>
</dbReference>
<evidence type="ECO:0000313" key="1">
    <source>
        <dbReference type="EMBL" id="BDV36199.1"/>
    </source>
</evidence>